<gene>
    <name evidence="1" type="ORF">CCMSSC00406_0006074</name>
</gene>
<keyword evidence="2" id="KW-1185">Reference proteome</keyword>
<evidence type="ECO:0000313" key="2">
    <source>
        <dbReference type="Proteomes" id="UP000824881"/>
    </source>
</evidence>
<accession>A0ACB7JBM6</accession>
<organism evidence="1 2">
    <name type="scientific">Pleurotus cornucopiae</name>
    <name type="common">Cornucopia mushroom</name>
    <dbReference type="NCBI Taxonomy" id="5321"/>
    <lineage>
        <taxon>Eukaryota</taxon>
        <taxon>Fungi</taxon>
        <taxon>Dikarya</taxon>
        <taxon>Basidiomycota</taxon>
        <taxon>Agaricomycotina</taxon>
        <taxon>Agaricomycetes</taxon>
        <taxon>Agaricomycetidae</taxon>
        <taxon>Agaricales</taxon>
        <taxon>Pleurotineae</taxon>
        <taxon>Pleurotaceae</taxon>
        <taxon>Pleurotus</taxon>
    </lineage>
</organism>
<sequence>MDPLSITAAVVSFVDMAKQIKDFVDKIGQNRQILEELMEDVIEELTELHKSCQDEQGRLRHLDPEWTRSLDRLKFELMQVLDRCMKLTKRRKAHRALHPAINFLISWSKNPEIEAHIYRLRDRVSSVHRRFHYASSSRVERTENRLLVATSEHSVILNRLDSAMSQLLIESHANGTYPASALDHADPDDFEYQYLHRQVKKAVTLLGRISDTYTFTTEETRGPPSFRYLPMPSRPTRASLVRSATIRALETLQLLELRPSDLPLRGGTGHLVGLGNYLRKLGLAEDAAAIFIGVTRIYQALTQRNPRTYLPYVAWGLGRLSLVHFGTPKGLDAAKQAVDICREIATMVQEDYCVDLARSLHAYSDHLIVSGRYDEALTYVVEALAMQRKAPTAQQGSDCRAVTWEASGEERVAFSSARTISRAYDTAFDEMCNLGAYAYVLLSMGRWSEALIIATEAINCLEALGKYDYCAVDIPYWLMRRREDHQYIMSRMCPPSSPLAASISDVAEDNLDNEDSAGEGGSDARSAALVRT</sequence>
<evidence type="ECO:0000313" key="1">
    <source>
        <dbReference type="EMBL" id="KAG9226701.1"/>
    </source>
</evidence>
<proteinExistence type="predicted"/>
<comment type="caution">
    <text evidence="1">The sequence shown here is derived from an EMBL/GenBank/DDBJ whole genome shotgun (WGS) entry which is preliminary data.</text>
</comment>
<dbReference type="Proteomes" id="UP000824881">
    <property type="component" value="Unassembled WGS sequence"/>
</dbReference>
<protein>
    <submittedName>
        <fullName evidence="1">Uncharacterized protein</fullName>
    </submittedName>
</protein>
<name>A0ACB7JBM6_PLECO</name>
<reference evidence="1 2" key="1">
    <citation type="journal article" date="2021" name="Appl. Environ. Microbiol.">
        <title>Genetic linkage and physical mapping for an oyster mushroom Pleurotus cornucopiae and QTL analysis for the trait cap color.</title>
        <authorList>
            <person name="Zhang Y."/>
            <person name="Gao W."/>
            <person name="Sonnenberg A."/>
            <person name="Chen Q."/>
            <person name="Zhang J."/>
            <person name="Huang C."/>
        </authorList>
    </citation>
    <scope>NUCLEOTIDE SEQUENCE [LARGE SCALE GENOMIC DNA]</scope>
    <source>
        <strain evidence="1">CCMSSC00406</strain>
    </source>
</reference>
<dbReference type="EMBL" id="WQMT02000002">
    <property type="protein sequence ID" value="KAG9226701.1"/>
    <property type="molecule type" value="Genomic_DNA"/>
</dbReference>